<name>A0A2U8FK49_9PAST</name>
<keyword evidence="2" id="KW-1185">Reference proteome</keyword>
<protein>
    <submittedName>
        <fullName evidence="1">Uncharacterized protein</fullName>
    </submittedName>
</protein>
<dbReference type="KEGG" id="apor:DDU33_07615"/>
<organism evidence="1 2">
    <name type="scientific">Actinobacillus porcitonsillarum</name>
    <dbReference type="NCBI Taxonomy" id="189834"/>
    <lineage>
        <taxon>Bacteria</taxon>
        <taxon>Pseudomonadati</taxon>
        <taxon>Pseudomonadota</taxon>
        <taxon>Gammaproteobacteria</taxon>
        <taxon>Pasteurellales</taxon>
        <taxon>Pasteurellaceae</taxon>
        <taxon>Actinobacillus</taxon>
    </lineage>
</organism>
<evidence type="ECO:0000313" key="2">
    <source>
        <dbReference type="Proteomes" id="UP000244920"/>
    </source>
</evidence>
<dbReference type="AlphaFoldDB" id="A0A2U8FK49"/>
<dbReference type="Proteomes" id="UP000244920">
    <property type="component" value="Chromosome"/>
</dbReference>
<accession>A0A2U8FK49</accession>
<dbReference type="EMBL" id="CP029206">
    <property type="protein sequence ID" value="AWI51359.1"/>
    <property type="molecule type" value="Genomic_DNA"/>
</dbReference>
<evidence type="ECO:0000313" key="1">
    <source>
        <dbReference type="EMBL" id="AWI51359.1"/>
    </source>
</evidence>
<sequence length="94" mass="10714">MENLSFSQKGEKEALNSIRMMALANLTEDSVLLLTVEDVAIMAQRDRSVIDKKIVKLPSFPKPVSIDPNNPNPRPRYVAGEVVRWFRANSKRFK</sequence>
<dbReference type="RefSeq" id="WP_108924183.1">
    <property type="nucleotide sequence ID" value="NZ_CP029206.1"/>
</dbReference>
<reference evidence="2" key="1">
    <citation type="submission" date="2018-05" db="EMBL/GenBank/DDBJ databases">
        <title>Complete genome sequence of Actinobacillus porcitonsillarum reference strain 9953L55 (CCUG 46996).</title>
        <authorList>
            <person name="Dona V."/>
            <person name="Perreten V."/>
        </authorList>
    </citation>
    <scope>NUCLEOTIDE SEQUENCE [LARGE SCALE GENOMIC DNA]</scope>
    <source>
        <strain evidence="2">9953L55</strain>
    </source>
</reference>
<proteinExistence type="predicted"/>
<gene>
    <name evidence="1" type="ORF">DDU33_07615</name>
</gene>